<dbReference type="SMART" id="SM00228">
    <property type="entry name" value="PDZ"/>
    <property type="match status" value="1"/>
</dbReference>
<dbReference type="Gene3D" id="2.40.10.120">
    <property type="match status" value="1"/>
</dbReference>
<keyword evidence="4" id="KW-0472">Membrane</keyword>
<dbReference type="GO" id="GO:0004252">
    <property type="term" value="F:serine-type endopeptidase activity"/>
    <property type="evidence" value="ECO:0007669"/>
    <property type="project" value="InterPro"/>
</dbReference>
<accession>A0A1W1XWM8</accession>
<evidence type="ECO:0000256" key="4">
    <source>
        <dbReference type="SAM" id="Phobius"/>
    </source>
</evidence>
<evidence type="ECO:0000313" key="6">
    <source>
        <dbReference type="EMBL" id="SMC28336.1"/>
    </source>
</evidence>
<keyword evidence="4" id="KW-1133">Transmembrane helix</keyword>
<dbReference type="PANTHER" id="PTHR22939:SF129">
    <property type="entry name" value="SERINE PROTEASE HTRA2, MITOCHONDRIAL"/>
    <property type="match status" value="1"/>
</dbReference>
<gene>
    <name evidence="6" type="ORF">SAMN02745134_03478</name>
</gene>
<dbReference type="Proteomes" id="UP000192468">
    <property type="component" value="Unassembled WGS sequence"/>
</dbReference>
<evidence type="ECO:0000256" key="2">
    <source>
        <dbReference type="ARBA" id="ARBA00022670"/>
    </source>
</evidence>
<dbReference type="GO" id="GO:0006508">
    <property type="term" value="P:proteolysis"/>
    <property type="evidence" value="ECO:0007669"/>
    <property type="project" value="UniProtKB-KW"/>
</dbReference>
<dbReference type="SUPFAM" id="SSF50494">
    <property type="entry name" value="Trypsin-like serine proteases"/>
    <property type="match status" value="1"/>
</dbReference>
<dbReference type="PRINTS" id="PR00834">
    <property type="entry name" value="PROTEASES2C"/>
</dbReference>
<dbReference type="InterPro" id="IPR001478">
    <property type="entry name" value="PDZ"/>
</dbReference>
<dbReference type="STRING" id="1121291.SAMN02745134_03478"/>
<evidence type="ECO:0000256" key="1">
    <source>
        <dbReference type="ARBA" id="ARBA00010541"/>
    </source>
</evidence>
<dbReference type="PANTHER" id="PTHR22939">
    <property type="entry name" value="SERINE PROTEASE FAMILY S1C HTRA-RELATED"/>
    <property type="match status" value="1"/>
</dbReference>
<dbReference type="Pfam" id="PF13180">
    <property type="entry name" value="PDZ_2"/>
    <property type="match status" value="1"/>
</dbReference>
<dbReference type="InterPro" id="IPR009003">
    <property type="entry name" value="Peptidase_S1_PA"/>
</dbReference>
<comment type="similarity">
    <text evidence="1">Belongs to the peptidase S1C family.</text>
</comment>
<keyword evidence="2 6" id="KW-0645">Protease</keyword>
<dbReference type="PROSITE" id="PS50106">
    <property type="entry name" value="PDZ"/>
    <property type="match status" value="1"/>
</dbReference>
<keyword evidence="3" id="KW-0378">Hydrolase</keyword>
<feature type="transmembrane region" description="Helical" evidence="4">
    <location>
        <begin position="38"/>
        <end position="63"/>
    </location>
</feature>
<protein>
    <submittedName>
        <fullName evidence="6">Serine protease Do</fullName>
    </submittedName>
</protein>
<organism evidence="6 7">
    <name type="scientific">Clostridium acidisoli DSM 12555</name>
    <dbReference type="NCBI Taxonomy" id="1121291"/>
    <lineage>
        <taxon>Bacteria</taxon>
        <taxon>Bacillati</taxon>
        <taxon>Bacillota</taxon>
        <taxon>Clostridia</taxon>
        <taxon>Eubacteriales</taxon>
        <taxon>Clostridiaceae</taxon>
        <taxon>Clostridium</taxon>
    </lineage>
</organism>
<dbReference type="InterPro" id="IPR036034">
    <property type="entry name" value="PDZ_sf"/>
</dbReference>
<dbReference type="RefSeq" id="WP_084117478.1">
    <property type="nucleotide sequence ID" value="NZ_FWXH01000024.1"/>
</dbReference>
<reference evidence="6 7" key="1">
    <citation type="submission" date="2017-04" db="EMBL/GenBank/DDBJ databases">
        <authorList>
            <person name="Afonso C.L."/>
            <person name="Miller P.J."/>
            <person name="Scott M.A."/>
            <person name="Spackman E."/>
            <person name="Goraichik I."/>
            <person name="Dimitrov K.M."/>
            <person name="Suarez D.L."/>
            <person name="Swayne D.E."/>
        </authorList>
    </citation>
    <scope>NUCLEOTIDE SEQUENCE [LARGE SCALE GENOMIC DNA]</scope>
    <source>
        <strain evidence="6 7">DSM 12555</strain>
    </source>
</reference>
<dbReference type="AlphaFoldDB" id="A0A1W1XWM8"/>
<evidence type="ECO:0000259" key="5">
    <source>
        <dbReference type="PROSITE" id="PS50106"/>
    </source>
</evidence>
<dbReference type="InterPro" id="IPR001940">
    <property type="entry name" value="Peptidase_S1C"/>
</dbReference>
<dbReference type="OrthoDB" id="9758917at2"/>
<dbReference type="EMBL" id="FWXH01000024">
    <property type="protein sequence ID" value="SMC28336.1"/>
    <property type="molecule type" value="Genomic_DNA"/>
</dbReference>
<evidence type="ECO:0000313" key="7">
    <source>
        <dbReference type="Proteomes" id="UP000192468"/>
    </source>
</evidence>
<dbReference type="SUPFAM" id="SSF50156">
    <property type="entry name" value="PDZ domain-like"/>
    <property type="match status" value="1"/>
</dbReference>
<keyword evidence="4" id="KW-0812">Transmembrane</keyword>
<proteinExistence type="inferred from homology"/>
<dbReference type="Gene3D" id="2.30.42.10">
    <property type="match status" value="1"/>
</dbReference>
<dbReference type="Pfam" id="PF13365">
    <property type="entry name" value="Trypsin_2"/>
    <property type="match status" value="1"/>
</dbReference>
<name>A0A1W1XWM8_9CLOT</name>
<evidence type="ECO:0000256" key="3">
    <source>
        <dbReference type="ARBA" id="ARBA00022801"/>
    </source>
</evidence>
<keyword evidence="7" id="KW-1185">Reference proteome</keyword>
<sequence>MKEDEKCIKDVEWKEVECKGENLAGEIKFRNKSKNLSFIGISKGIVFILIATFSGAISGSYIANKKYSELKTQRNNTSVFQGNKISNNYTSKPENSSQNSIAMVAESVSQSVIEIIDKDSNDDELSSTSGIIFKSDGYIVTNYHVLQDASKYSVKLSSKTLPAKIIGYDLLTDLAVLKINAKNLPAATFGDSSKVQLGDCVVAVGNPDGNTTTGIVSSTNKKVRNQNDLIGSDTTYDVIQTDAIINQGNSGGALCNLNGEVIGINSLGVNARNKGDGVSFAISTNEAKSIINSIIKSGHVVRPYLGIQTEDYESDDKAQTKGVIVKAIIKDTKAEKSGIEVNDIIVEFDGVNLYSTDELEEILEKHKANDSIPLKVMRNGKLIKCTVVLSERPDN</sequence>
<feature type="domain" description="PDZ" evidence="5">
    <location>
        <begin position="305"/>
        <end position="380"/>
    </location>
</feature>